<evidence type="ECO:0000256" key="2">
    <source>
        <dbReference type="ARBA" id="ARBA00022694"/>
    </source>
</evidence>
<dbReference type="InterPro" id="IPR029063">
    <property type="entry name" value="SAM-dependent_MTases_sf"/>
</dbReference>
<sequence>MMNNTIFNAEKALYMHLLQMSKYHPKAGEWIAAMPSWLAAIKDKRRYAHAPFYASAIERLPVVPTISTNLNDKVEAVLDWQMADFKKTQSLLMNLKPWRKGPFFLSSDDENKSIHIDTEWRSDFKWERVRSHLDLQNKRILDVGGGSGYHGFRMLGDGAKSVIVIDPSCLFYHQFMAIKHFMGVDLPVHYIPVPLESLPSDSVLFDVVFSMGVLYHRASPFEHFEQLKGQLQKGGMLVLETLVVDGDEHTVLVPDDRYAQMNNVYFLPSVPALTKWLTKAGFSDVRCVDVDVTSTDEQRATAWMDYQSLADFLDKEDPTKTVERYPAPKRAVMIAKR</sequence>
<dbReference type="EC" id="2.5.1.-" evidence="3"/>
<dbReference type="PANTHER" id="PTHR43464:SF95">
    <property type="entry name" value="TRNA U34 CARBOXYMETHYLTRANSFERASE"/>
    <property type="match status" value="1"/>
</dbReference>
<evidence type="ECO:0000313" key="4">
    <source>
        <dbReference type="EMBL" id="AKG08277.1"/>
    </source>
</evidence>
<name>A0AAC8PXG0_9GAMM</name>
<keyword evidence="2 3" id="KW-0819">tRNA processing</keyword>
<gene>
    <name evidence="3" type="primary">cmoB</name>
    <name evidence="4" type="ORF">AAX06_09175</name>
</gene>
<feature type="binding site" evidence="3">
    <location>
        <position position="125"/>
    </location>
    <ligand>
        <name>carboxy-S-adenosyl-L-methionine</name>
        <dbReference type="ChEBI" id="CHEBI:134278"/>
    </ligand>
</feature>
<dbReference type="NCBIfam" id="NF011650">
    <property type="entry name" value="PRK15068.1"/>
    <property type="match status" value="1"/>
</dbReference>
<dbReference type="EMBL" id="CP011376">
    <property type="protein sequence ID" value="AKG08277.1"/>
    <property type="molecule type" value="Genomic_DNA"/>
</dbReference>
<dbReference type="PANTHER" id="PTHR43464">
    <property type="entry name" value="METHYLTRANSFERASE"/>
    <property type="match status" value="1"/>
</dbReference>
<evidence type="ECO:0000256" key="3">
    <source>
        <dbReference type="HAMAP-Rule" id="MF_01590"/>
    </source>
</evidence>
<organism evidence="4 5">
    <name type="scientific">Moraxella bovoculi</name>
    <dbReference type="NCBI Taxonomy" id="386891"/>
    <lineage>
        <taxon>Bacteria</taxon>
        <taxon>Pseudomonadati</taxon>
        <taxon>Pseudomonadota</taxon>
        <taxon>Gammaproteobacteria</taxon>
        <taxon>Moraxellales</taxon>
        <taxon>Moraxellaceae</taxon>
        <taxon>Moraxella</taxon>
    </lineage>
</organism>
<comment type="function">
    <text evidence="3">Catalyzes carboxymethyl transfer from carboxy-S-adenosyl-L-methionine (Cx-SAM) to 5-hydroxyuridine (ho5U) to form 5-carboxymethoxyuridine (cmo5U) at position 34 in tRNAs.</text>
</comment>
<feature type="binding site" evidence="3">
    <location>
        <begin position="166"/>
        <end position="168"/>
    </location>
    <ligand>
        <name>carboxy-S-adenosyl-L-methionine</name>
        <dbReference type="ChEBI" id="CHEBI:134278"/>
    </ligand>
</feature>
<protein>
    <recommendedName>
        <fullName evidence="3">tRNA U34 carboxymethyltransferase</fullName>
        <ecNumber evidence="3">2.5.1.-</ecNumber>
    </recommendedName>
</protein>
<keyword evidence="1 3" id="KW-0808">Transferase</keyword>
<comment type="catalytic activity">
    <reaction evidence="3">
        <text>carboxy-S-adenosyl-L-methionine + 5-hydroxyuridine(34) in tRNA = 5-carboxymethoxyuridine(34) in tRNA + S-adenosyl-L-homocysteine + H(+)</text>
        <dbReference type="Rhea" id="RHEA:52848"/>
        <dbReference type="Rhea" id="RHEA-COMP:13381"/>
        <dbReference type="Rhea" id="RHEA-COMP:13383"/>
        <dbReference type="ChEBI" id="CHEBI:15378"/>
        <dbReference type="ChEBI" id="CHEBI:57856"/>
        <dbReference type="ChEBI" id="CHEBI:134278"/>
        <dbReference type="ChEBI" id="CHEBI:136877"/>
        <dbReference type="ChEBI" id="CHEBI:136879"/>
    </reaction>
</comment>
<keyword evidence="4" id="KW-0489">Methyltransferase</keyword>
<feature type="binding site" evidence="3">
    <location>
        <position position="120"/>
    </location>
    <ligand>
        <name>carboxy-S-adenosyl-L-methionine</name>
        <dbReference type="ChEBI" id="CHEBI:134278"/>
    </ligand>
</feature>
<feature type="binding site" evidence="3">
    <location>
        <position position="211"/>
    </location>
    <ligand>
        <name>carboxy-S-adenosyl-L-methionine</name>
        <dbReference type="ChEBI" id="CHEBI:134278"/>
    </ligand>
</feature>
<proteinExistence type="inferred from homology"/>
<feature type="binding site" evidence="3">
    <location>
        <position position="215"/>
    </location>
    <ligand>
        <name>carboxy-S-adenosyl-L-methionine</name>
        <dbReference type="ChEBI" id="CHEBI:134278"/>
    </ligand>
</feature>
<evidence type="ECO:0000256" key="1">
    <source>
        <dbReference type="ARBA" id="ARBA00022679"/>
    </source>
</evidence>
<reference evidence="4 5" key="1">
    <citation type="submission" date="2015-05" db="EMBL/GenBank/DDBJ databases">
        <authorList>
            <person name="Dickey A."/>
            <person name="Clawson M."/>
            <person name="Bono J."/>
            <person name="Loy J.D."/>
        </authorList>
    </citation>
    <scope>NUCLEOTIDE SEQUENCE [LARGE SCALE GENOMIC DNA]</scope>
    <source>
        <strain evidence="4 5">22581</strain>
    </source>
</reference>
<dbReference type="InterPro" id="IPR027555">
    <property type="entry name" value="Mo5U34_MeTrfas-like"/>
</dbReference>
<dbReference type="CDD" id="cd02440">
    <property type="entry name" value="AdoMet_MTases"/>
    <property type="match status" value="1"/>
</dbReference>
<dbReference type="Pfam" id="PF08003">
    <property type="entry name" value="Methyltransf_9"/>
    <property type="match status" value="1"/>
</dbReference>
<dbReference type="GO" id="GO:0002098">
    <property type="term" value="P:tRNA wobble uridine modification"/>
    <property type="evidence" value="ECO:0007669"/>
    <property type="project" value="InterPro"/>
</dbReference>
<accession>A0AAC8PXG0</accession>
<feature type="binding site" evidence="3">
    <location>
        <position position="144"/>
    </location>
    <ligand>
        <name>carboxy-S-adenosyl-L-methionine</name>
        <dbReference type="ChEBI" id="CHEBI:134278"/>
    </ligand>
</feature>
<dbReference type="GO" id="GO:0008168">
    <property type="term" value="F:methyltransferase activity"/>
    <property type="evidence" value="ECO:0007669"/>
    <property type="project" value="UniProtKB-KW"/>
</dbReference>
<feature type="binding site" evidence="3">
    <location>
        <position position="100"/>
    </location>
    <ligand>
        <name>carboxy-S-adenosyl-L-methionine</name>
        <dbReference type="ChEBI" id="CHEBI:134278"/>
    </ligand>
</feature>
<dbReference type="NCBIfam" id="TIGR00452">
    <property type="entry name" value="tRNA 5-methoxyuridine(34)/uridine 5-oxyacetic acid(34) synthase CmoB"/>
    <property type="match status" value="1"/>
</dbReference>
<comment type="similarity">
    <text evidence="3">Belongs to the class I-like SAM-binding methyltransferase superfamily. CmoB family.</text>
</comment>
<dbReference type="Proteomes" id="UP000077465">
    <property type="component" value="Chromosome"/>
</dbReference>
<comment type="subunit">
    <text evidence="3">Homotetramer.</text>
</comment>
<dbReference type="HAMAP" id="MF_01590">
    <property type="entry name" value="tRNA_carboxymethyltr_CmoB"/>
    <property type="match status" value="1"/>
</dbReference>
<dbReference type="GO" id="GO:0016765">
    <property type="term" value="F:transferase activity, transferring alkyl or aryl (other than methyl) groups"/>
    <property type="evidence" value="ECO:0007669"/>
    <property type="project" value="UniProtKB-UniRule"/>
</dbReference>
<feature type="binding site" evidence="3">
    <location>
        <begin position="195"/>
        <end position="196"/>
    </location>
    <ligand>
        <name>carboxy-S-adenosyl-L-methionine</name>
        <dbReference type="ChEBI" id="CHEBI:134278"/>
    </ligand>
</feature>
<dbReference type="AlphaFoldDB" id="A0AAC8PXG0"/>
<dbReference type="SUPFAM" id="SSF53335">
    <property type="entry name" value="S-adenosyl-L-methionine-dependent methyltransferases"/>
    <property type="match status" value="1"/>
</dbReference>
<feature type="binding site" evidence="3">
    <location>
        <position position="330"/>
    </location>
    <ligand>
        <name>carboxy-S-adenosyl-L-methionine</name>
        <dbReference type="ChEBI" id="CHEBI:134278"/>
    </ligand>
</feature>
<dbReference type="GO" id="GO:0032259">
    <property type="term" value="P:methylation"/>
    <property type="evidence" value="ECO:0007669"/>
    <property type="project" value="UniProtKB-KW"/>
</dbReference>
<evidence type="ECO:0000313" key="5">
    <source>
        <dbReference type="Proteomes" id="UP000077465"/>
    </source>
</evidence>
<dbReference type="InterPro" id="IPR010017">
    <property type="entry name" value="CmoB"/>
</dbReference>
<dbReference type="Gene3D" id="3.40.50.150">
    <property type="entry name" value="Vaccinia Virus protein VP39"/>
    <property type="match status" value="1"/>
</dbReference>